<dbReference type="EMBL" id="AVOT02020732">
    <property type="protein sequence ID" value="MBW0509090.1"/>
    <property type="molecule type" value="Genomic_DNA"/>
</dbReference>
<accession>A0A9Q3DXX3</accession>
<protein>
    <submittedName>
        <fullName evidence="2">Uncharacterized protein</fullName>
    </submittedName>
</protein>
<evidence type="ECO:0000256" key="1">
    <source>
        <dbReference type="SAM" id="MobiDB-lite"/>
    </source>
</evidence>
<name>A0A9Q3DXX3_9BASI</name>
<sequence length="85" mass="10111">MEFTIIKTSNQKDKGMAQQKEGESKEESQVASTRNPKANKPPKEQEKDWRKTYSPSDRRLRIQKYAMYDVFHIARTLMEFKDKVK</sequence>
<feature type="compositionally biased region" description="Basic and acidic residues" evidence="1">
    <location>
        <begin position="10"/>
        <end position="28"/>
    </location>
</feature>
<evidence type="ECO:0000313" key="2">
    <source>
        <dbReference type="EMBL" id="MBW0509090.1"/>
    </source>
</evidence>
<gene>
    <name evidence="2" type="ORF">O181_048805</name>
</gene>
<dbReference type="AlphaFoldDB" id="A0A9Q3DXX3"/>
<reference evidence="2" key="1">
    <citation type="submission" date="2021-03" db="EMBL/GenBank/DDBJ databases">
        <title>Draft genome sequence of rust myrtle Austropuccinia psidii MF-1, a brazilian biotype.</title>
        <authorList>
            <person name="Quecine M.C."/>
            <person name="Pachon D.M.R."/>
            <person name="Bonatelli M.L."/>
            <person name="Correr F.H."/>
            <person name="Franceschini L.M."/>
            <person name="Leite T.F."/>
            <person name="Margarido G.R.A."/>
            <person name="Almeida C.A."/>
            <person name="Ferrarezi J.A."/>
            <person name="Labate C.A."/>
        </authorList>
    </citation>
    <scope>NUCLEOTIDE SEQUENCE</scope>
    <source>
        <strain evidence="2">MF-1</strain>
    </source>
</reference>
<evidence type="ECO:0000313" key="3">
    <source>
        <dbReference type="Proteomes" id="UP000765509"/>
    </source>
</evidence>
<dbReference type="Proteomes" id="UP000765509">
    <property type="component" value="Unassembled WGS sequence"/>
</dbReference>
<proteinExistence type="predicted"/>
<feature type="compositionally biased region" description="Basic and acidic residues" evidence="1">
    <location>
        <begin position="41"/>
        <end position="56"/>
    </location>
</feature>
<feature type="region of interest" description="Disordered" evidence="1">
    <location>
        <begin position="1"/>
        <end position="56"/>
    </location>
</feature>
<comment type="caution">
    <text evidence="2">The sequence shown here is derived from an EMBL/GenBank/DDBJ whole genome shotgun (WGS) entry which is preliminary data.</text>
</comment>
<keyword evidence="3" id="KW-1185">Reference proteome</keyword>
<organism evidence="2 3">
    <name type="scientific">Austropuccinia psidii MF-1</name>
    <dbReference type="NCBI Taxonomy" id="1389203"/>
    <lineage>
        <taxon>Eukaryota</taxon>
        <taxon>Fungi</taxon>
        <taxon>Dikarya</taxon>
        <taxon>Basidiomycota</taxon>
        <taxon>Pucciniomycotina</taxon>
        <taxon>Pucciniomycetes</taxon>
        <taxon>Pucciniales</taxon>
        <taxon>Sphaerophragmiaceae</taxon>
        <taxon>Austropuccinia</taxon>
    </lineage>
</organism>